<reference evidence="10 11" key="1">
    <citation type="submission" date="2016-10" db="EMBL/GenBank/DDBJ databases">
        <title>Draft genome sequence of Coniochaeta ligniaria NRRL30616, a lignocellulolytic fungus for bioabatement of inhibitors in plant biomass hydrolysates.</title>
        <authorList>
            <consortium name="DOE Joint Genome Institute"/>
            <person name="Jimenez D.J."/>
            <person name="Hector R.E."/>
            <person name="Riley R."/>
            <person name="Sun H."/>
            <person name="Grigoriev I.V."/>
            <person name="Van Elsas J.D."/>
            <person name="Nichols N.N."/>
        </authorList>
    </citation>
    <scope>NUCLEOTIDE SEQUENCE [LARGE SCALE GENOMIC DNA]</scope>
    <source>
        <strain evidence="10 11">NRRL 30616</strain>
    </source>
</reference>
<dbReference type="GO" id="GO:0005351">
    <property type="term" value="F:carbohydrate:proton symporter activity"/>
    <property type="evidence" value="ECO:0007669"/>
    <property type="project" value="TreeGrafter"/>
</dbReference>
<feature type="transmembrane region" description="Helical" evidence="8">
    <location>
        <begin position="400"/>
        <end position="419"/>
    </location>
</feature>
<dbReference type="Pfam" id="PF00083">
    <property type="entry name" value="Sugar_tr"/>
    <property type="match status" value="1"/>
</dbReference>
<keyword evidence="5 8" id="KW-1133">Transmembrane helix</keyword>
<keyword evidence="11" id="KW-1185">Reference proteome</keyword>
<accession>A0A1J7ICS9</accession>
<comment type="subcellular location">
    <subcellularLocation>
        <location evidence="1">Membrane</location>
        <topology evidence="1">Multi-pass membrane protein</topology>
    </subcellularLocation>
</comment>
<feature type="transmembrane region" description="Helical" evidence="8">
    <location>
        <begin position="366"/>
        <end position="388"/>
    </location>
</feature>
<feature type="transmembrane region" description="Helical" evidence="8">
    <location>
        <begin position="142"/>
        <end position="162"/>
    </location>
</feature>
<dbReference type="InterPro" id="IPR005828">
    <property type="entry name" value="MFS_sugar_transport-like"/>
</dbReference>
<feature type="transmembrane region" description="Helical" evidence="8">
    <location>
        <begin position="263"/>
        <end position="285"/>
    </location>
</feature>
<dbReference type="Gene3D" id="1.20.1250.20">
    <property type="entry name" value="MFS general substrate transporter like domains"/>
    <property type="match status" value="1"/>
</dbReference>
<feature type="transmembrane region" description="Helical" evidence="8">
    <location>
        <begin position="333"/>
        <end position="354"/>
    </location>
</feature>
<dbReference type="FunFam" id="1.20.1250.20:FF:000090">
    <property type="entry name" value="MFS sugar transporter, putative"/>
    <property type="match status" value="1"/>
</dbReference>
<dbReference type="InterPro" id="IPR005829">
    <property type="entry name" value="Sugar_transporter_CS"/>
</dbReference>
<feature type="transmembrane region" description="Helical" evidence="8">
    <location>
        <begin position="9"/>
        <end position="29"/>
    </location>
</feature>
<sequence>MHLEITSGSFWFMVLCAGVAGVSGLMFGYDSGIITDTIAQELFNSYFNNPSASLIGCVVAMLQAGAAVGAGIAAPMNDNWGRKKAMMVGAACGVVGAALQAGAVHVGMLIAGRLIIGLGVGILTMVVPIYQAEIAPPNARAFIMSIESIMTAFGYVIANWVGYGSSFAHTSFQWRFPLSMQVVFALIILLATPFLPESPRWLIERGEYNHAYELVKKLHFTGRNEEFVRNEFHEMRDQILIEMETTVRSYKEAFAKPSWRKRIFLACGIWVGVSLTGITSVNFYLNTFIKNLGFTTSQSLLLTGIYGFAGPISCFFAMIILDKVSRTKMLWGGNVGLAVVLACLTGLTGGFPMGGDHPNGAAQRGGIAMLFIYSIVYSATYGPISWIYPVEIFPMQIRSIGFSISSVVNYATMVLFSQVSPIGLANIGWKYYIFFICSNLLCAAVVILFYPETQGKSLEQMDELFGDQMVPHALDDPAGAEKMHGNGSLHEVEGPVLASALGVAAEEFQHKGRE</sequence>
<feature type="transmembrane region" description="Helical" evidence="8">
    <location>
        <begin position="110"/>
        <end position="130"/>
    </location>
</feature>
<dbReference type="OrthoDB" id="6612291at2759"/>
<keyword evidence="6 8" id="KW-0472">Membrane</keyword>
<keyword evidence="3 7" id="KW-0813">Transport</keyword>
<dbReference type="PROSITE" id="PS00217">
    <property type="entry name" value="SUGAR_TRANSPORT_2"/>
    <property type="match status" value="1"/>
</dbReference>
<dbReference type="PANTHER" id="PTHR48022:SF80">
    <property type="entry name" value="SUGAR TRANSPORTER, PUTATIVE (AFU_ORTHOLOGUE AFUA_3G12170)-RELATED"/>
    <property type="match status" value="1"/>
</dbReference>
<feature type="domain" description="Major facilitator superfamily (MFS) profile" evidence="9">
    <location>
        <begin position="16"/>
        <end position="454"/>
    </location>
</feature>
<evidence type="ECO:0000256" key="3">
    <source>
        <dbReference type="ARBA" id="ARBA00022448"/>
    </source>
</evidence>
<dbReference type="PROSITE" id="PS50850">
    <property type="entry name" value="MFS"/>
    <property type="match status" value="1"/>
</dbReference>
<dbReference type="InterPro" id="IPR036259">
    <property type="entry name" value="MFS_trans_sf"/>
</dbReference>
<protein>
    <submittedName>
        <fullName evidence="10">General substrate transporter</fullName>
    </submittedName>
</protein>
<evidence type="ECO:0000256" key="2">
    <source>
        <dbReference type="ARBA" id="ARBA00010992"/>
    </source>
</evidence>
<dbReference type="PANTHER" id="PTHR48022">
    <property type="entry name" value="PLASTIDIC GLUCOSE TRANSPORTER 4"/>
    <property type="match status" value="1"/>
</dbReference>
<evidence type="ECO:0000256" key="8">
    <source>
        <dbReference type="SAM" id="Phobius"/>
    </source>
</evidence>
<gene>
    <name evidence="10" type="ORF">CONLIGDRAFT_582832</name>
</gene>
<feature type="transmembrane region" description="Helical" evidence="8">
    <location>
        <begin position="300"/>
        <end position="321"/>
    </location>
</feature>
<dbReference type="EMBL" id="KV875102">
    <property type="protein sequence ID" value="OIW25262.1"/>
    <property type="molecule type" value="Genomic_DNA"/>
</dbReference>
<keyword evidence="4 8" id="KW-0812">Transmembrane</keyword>
<evidence type="ECO:0000256" key="5">
    <source>
        <dbReference type="ARBA" id="ARBA00022989"/>
    </source>
</evidence>
<evidence type="ECO:0000259" key="9">
    <source>
        <dbReference type="PROSITE" id="PS50850"/>
    </source>
</evidence>
<dbReference type="InParanoid" id="A0A1J7ICS9"/>
<dbReference type="Proteomes" id="UP000182658">
    <property type="component" value="Unassembled WGS sequence"/>
</dbReference>
<dbReference type="InterPro" id="IPR003663">
    <property type="entry name" value="Sugar/inositol_transpt"/>
</dbReference>
<dbReference type="NCBIfam" id="TIGR00879">
    <property type="entry name" value="SP"/>
    <property type="match status" value="1"/>
</dbReference>
<evidence type="ECO:0000256" key="6">
    <source>
        <dbReference type="ARBA" id="ARBA00023136"/>
    </source>
</evidence>
<dbReference type="GO" id="GO:0016020">
    <property type="term" value="C:membrane"/>
    <property type="evidence" value="ECO:0007669"/>
    <property type="project" value="UniProtKB-SubCell"/>
</dbReference>
<feature type="transmembrane region" description="Helical" evidence="8">
    <location>
        <begin position="52"/>
        <end position="73"/>
    </location>
</feature>
<evidence type="ECO:0000313" key="10">
    <source>
        <dbReference type="EMBL" id="OIW25262.1"/>
    </source>
</evidence>
<feature type="transmembrane region" description="Helical" evidence="8">
    <location>
        <begin position="85"/>
        <end position="104"/>
    </location>
</feature>
<proteinExistence type="inferred from homology"/>
<evidence type="ECO:0000256" key="7">
    <source>
        <dbReference type="RuleBase" id="RU003346"/>
    </source>
</evidence>
<dbReference type="InterPro" id="IPR050360">
    <property type="entry name" value="MFS_Sugar_Transporters"/>
</dbReference>
<organism evidence="10 11">
    <name type="scientific">Coniochaeta ligniaria NRRL 30616</name>
    <dbReference type="NCBI Taxonomy" id="1408157"/>
    <lineage>
        <taxon>Eukaryota</taxon>
        <taxon>Fungi</taxon>
        <taxon>Dikarya</taxon>
        <taxon>Ascomycota</taxon>
        <taxon>Pezizomycotina</taxon>
        <taxon>Sordariomycetes</taxon>
        <taxon>Sordariomycetidae</taxon>
        <taxon>Coniochaetales</taxon>
        <taxon>Coniochaetaceae</taxon>
        <taxon>Coniochaeta</taxon>
    </lineage>
</organism>
<name>A0A1J7ICS9_9PEZI</name>
<evidence type="ECO:0000256" key="1">
    <source>
        <dbReference type="ARBA" id="ARBA00004141"/>
    </source>
</evidence>
<evidence type="ECO:0000256" key="4">
    <source>
        <dbReference type="ARBA" id="ARBA00022692"/>
    </source>
</evidence>
<dbReference type="InterPro" id="IPR020846">
    <property type="entry name" value="MFS_dom"/>
</dbReference>
<dbReference type="AlphaFoldDB" id="A0A1J7ICS9"/>
<evidence type="ECO:0000313" key="11">
    <source>
        <dbReference type="Proteomes" id="UP000182658"/>
    </source>
</evidence>
<dbReference type="SUPFAM" id="SSF103473">
    <property type="entry name" value="MFS general substrate transporter"/>
    <property type="match status" value="1"/>
</dbReference>
<dbReference type="PRINTS" id="PR00171">
    <property type="entry name" value="SUGRTRNSPORT"/>
</dbReference>
<feature type="transmembrane region" description="Helical" evidence="8">
    <location>
        <begin position="174"/>
        <end position="195"/>
    </location>
</feature>
<feature type="transmembrane region" description="Helical" evidence="8">
    <location>
        <begin position="431"/>
        <end position="451"/>
    </location>
</feature>
<comment type="similarity">
    <text evidence="2 7">Belongs to the major facilitator superfamily. Sugar transporter (TC 2.A.1.1) family.</text>
</comment>